<dbReference type="STRING" id="1817768.A3A87_02545"/>
<organism evidence="1 2">
    <name type="scientific">Candidatus Muproteobacteria bacterium RIFCSPLOWO2_01_FULL_60_18</name>
    <dbReference type="NCBI Taxonomy" id="1817768"/>
    <lineage>
        <taxon>Bacteria</taxon>
        <taxon>Pseudomonadati</taxon>
        <taxon>Pseudomonadota</taxon>
        <taxon>Candidatus Muproteobacteria</taxon>
    </lineage>
</organism>
<sequence length="68" mass="7974">MPYADISDLPASVRSHLPHHAQEIYLAAFNNAWEEYAERENHEVLAHKVAWSAVKKQYEKVGKEWVRK</sequence>
<gene>
    <name evidence="1" type="ORF">A3A87_02545</name>
</gene>
<evidence type="ECO:0000313" key="1">
    <source>
        <dbReference type="EMBL" id="OGI52779.1"/>
    </source>
</evidence>
<dbReference type="AlphaFoldDB" id="A0A1F6U639"/>
<reference evidence="1 2" key="1">
    <citation type="journal article" date="2016" name="Nat. Commun.">
        <title>Thousands of microbial genomes shed light on interconnected biogeochemical processes in an aquifer system.</title>
        <authorList>
            <person name="Anantharaman K."/>
            <person name="Brown C.T."/>
            <person name="Hug L.A."/>
            <person name="Sharon I."/>
            <person name="Castelle C.J."/>
            <person name="Probst A.J."/>
            <person name="Thomas B.C."/>
            <person name="Singh A."/>
            <person name="Wilkins M.J."/>
            <person name="Karaoz U."/>
            <person name="Brodie E.L."/>
            <person name="Williams K.H."/>
            <person name="Hubbard S.S."/>
            <person name="Banfield J.F."/>
        </authorList>
    </citation>
    <scope>NUCLEOTIDE SEQUENCE [LARGE SCALE GENOMIC DNA]</scope>
</reference>
<evidence type="ECO:0008006" key="3">
    <source>
        <dbReference type="Google" id="ProtNLM"/>
    </source>
</evidence>
<accession>A0A1F6U639</accession>
<dbReference type="InterPro" id="IPR009317">
    <property type="entry name" value="ChaB"/>
</dbReference>
<dbReference type="SUPFAM" id="SSF140376">
    <property type="entry name" value="ChaB-like"/>
    <property type="match status" value="1"/>
</dbReference>
<proteinExistence type="predicted"/>
<comment type="caution">
    <text evidence="1">The sequence shown here is derived from an EMBL/GenBank/DDBJ whole genome shotgun (WGS) entry which is preliminary data.</text>
</comment>
<dbReference type="Pfam" id="PF06150">
    <property type="entry name" value="ChaB"/>
    <property type="match status" value="1"/>
</dbReference>
<dbReference type="InterPro" id="IPR037205">
    <property type="entry name" value="ChaB_sf"/>
</dbReference>
<dbReference type="EMBL" id="MFTC01000007">
    <property type="protein sequence ID" value="OGI52779.1"/>
    <property type="molecule type" value="Genomic_DNA"/>
</dbReference>
<dbReference type="Gene3D" id="1.10.1740.70">
    <property type="entry name" value="ChaB"/>
    <property type="match status" value="1"/>
</dbReference>
<dbReference type="Proteomes" id="UP000179037">
    <property type="component" value="Unassembled WGS sequence"/>
</dbReference>
<name>A0A1F6U639_9PROT</name>
<protein>
    <recommendedName>
        <fullName evidence="3">Cation transporter</fullName>
    </recommendedName>
</protein>
<evidence type="ECO:0000313" key="2">
    <source>
        <dbReference type="Proteomes" id="UP000179037"/>
    </source>
</evidence>